<keyword evidence="2" id="KW-0812">Transmembrane</keyword>
<dbReference type="GeneID" id="11510021"/>
<proteinExistence type="predicted"/>
<protein>
    <submittedName>
        <fullName evidence="3">Uncharacterized protein</fullName>
    </submittedName>
</protein>
<dbReference type="InParanoid" id="G2QG21"/>
<accession>G2QG21</accession>
<evidence type="ECO:0000256" key="1">
    <source>
        <dbReference type="SAM" id="Coils"/>
    </source>
</evidence>
<dbReference type="HOGENOM" id="CLU_1273039_0_0_1"/>
<dbReference type="VEuPathDB" id="FungiDB:MYCTH_82995"/>
<keyword evidence="4" id="KW-1185">Reference proteome</keyword>
<dbReference type="RefSeq" id="XP_003663731.1">
    <property type="nucleotide sequence ID" value="XM_003663683.1"/>
</dbReference>
<sequence length="231" mass="25800">MSRVAKRSTKRSVKTKERIALAAAINELGFEVMPCSHCFSRGLCCRMIESSSRCGECVRRGRSCDGSGVPVLSLSCIVDESKRLDRLEQDAEEALRADRDLLAKAQCRLDESLARLDRIRRQKRSLLSRGSEMVCRGLTSLDELEEVEQQESGAVLGVQLNGGVDVVDWGAVFDSVPVLPLVDPGSAGGTNFFDVPFFLFVLCFDVHGNLGVFRCWFKKRNMKNIRLWAHR</sequence>
<organism evidence="3 4">
    <name type="scientific">Thermothelomyces thermophilus (strain ATCC 42464 / BCRC 31852 / DSM 1799)</name>
    <name type="common">Sporotrichum thermophile</name>
    <dbReference type="NCBI Taxonomy" id="573729"/>
    <lineage>
        <taxon>Eukaryota</taxon>
        <taxon>Fungi</taxon>
        <taxon>Dikarya</taxon>
        <taxon>Ascomycota</taxon>
        <taxon>Pezizomycotina</taxon>
        <taxon>Sordariomycetes</taxon>
        <taxon>Sordariomycetidae</taxon>
        <taxon>Sordariales</taxon>
        <taxon>Chaetomiaceae</taxon>
        <taxon>Thermothelomyces</taxon>
    </lineage>
</organism>
<feature type="transmembrane region" description="Helical" evidence="2">
    <location>
        <begin position="197"/>
        <end position="217"/>
    </location>
</feature>
<feature type="coiled-coil region" evidence="1">
    <location>
        <begin position="77"/>
        <end position="129"/>
    </location>
</feature>
<dbReference type="Proteomes" id="UP000007322">
    <property type="component" value="Chromosome 4"/>
</dbReference>
<dbReference type="eggNOG" id="ENOG502REYC">
    <property type="taxonomic scope" value="Eukaryota"/>
</dbReference>
<evidence type="ECO:0000313" key="3">
    <source>
        <dbReference type="EMBL" id="AEO58486.1"/>
    </source>
</evidence>
<dbReference type="OrthoDB" id="5099098at2759"/>
<evidence type="ECO:0000313" key="4">
    <source>
        <dbReference type="Proteomes" id="UP000007322"/>
    </source>
</evidence>
<dbReference type="EMBL" id="CP003005">
    <property type="protein sequence ID" value="AEO58486.1"/>
    <property type="molecule type" value="Genomic_DNA"/>
</dbReference>
<gene>
    <name evidence="3" type="ORF">MYCTH_82995</name>
</gene>
<keyword evidence="2" id="KW-0472">Membrane</keyword>
<dbReference type="KEGG" id="mtm:MYCTH_82995"/>
<evidence type="ECO:0000256" key="2">
    <source>
        <dbReference type="SAM" id="Phobius"/>
    </source>
</evidence>
<keyword evidence="2" id="KW-1133">Transmembrane helix</keyword>
<dbReference type="OMA" id="ETSEMPC"/>
<reference evidence="3 4" key="1">
    <citation type="journal article" date="2011" name="Nat. Biotechnol.">
        <title>Comparative genomic analysis of the thermophilic biomass-degrading fungi Myceliophthora thermophila and Thielavia terrestris.</title>
        <authorList>
            <person name="Berka R.M."/>
            <person name="Grigoriev I.V."/>
            <person name="Otillar R."/>
            <person name="Salamov A."/>
            <person name="Grimwood J."/>
            <person name="Reid I."/>
            <person name="Ishmael N."/>
            <person name="John T."/>
            <person name="Darmond C."/>
            <person name="Moisan M.-C."/>
            <person name="Henrissat B."/>
            <person name="Coutinho P.M."/>
            <person name="Lombard V."/>
            <person name="Natvig D.O."/>
            <person name="Lindquist E."/>
            <person name="Schmutz J."/>
            <person name="Lucas S."/>
            <person name="Harris P."/>
            <person name="Powlowski J."/>
            <person name="Bellemare A."/>
            <person name="Taylor D."/>
            <person name="Butler G."/>
            <person name="de Vries R.P."/>
            <person name="Allijn I.E."/>
            <person name="van den Brink J."/>
            <person name="Ushinsky S."/>
            <person name="Storms R."/>
            <person name="Powell A.J."/>
            <person name="Paulsen I.T."/>
            <person name="Elbourne L.D.H."/>
            <person name="Baker S.E."/>
            <person name="Magnuson J."/>
            <person name="LaBoissiere S."/>
            <person name="Clutterbuck A.J."/>
            <person name="Martinez D."/>
            <person name="Wogulis M."/>
            <person name="de Leon A.L."/>
            <person name="Rey M.W."/>
            <person name="Tsang A."/>
        </authorList>
    </citation>
    <scope>NUCLEOTIDE SEQUENCE [LARGE SCALE GENOMIC DNA]</scope>
    <source>
        <strain evidence="4">ATCC 42464 / BCRC 31852 / DSM 1799</strain>
    </source>
</reference>
<name>G2QG21_THET4</name>
<keyword evidence="1" id="KW-0175">Coiled coil</keyword>
<dbReference type="AlphaFoldDB" id="G2QG21"/>